<dbReference type="Pfam" id="PF13637">
    <property type="entry name" value="Ank_4"/>
    <property type="match status" value="2"/>
</dbReference>
<name>A0A420XYR3_9PEZI</name>
<evidence type="ECO:0000313" key="7">
    <source>
        <dbReference type="Proteomes" id="UP000275385"/>
    </source>
</evidence>
<dbReference type="OrthoDB" id="448455at2759"/>
<dbReference type="InterPro" id="IPR054471">
    <property type="entry name" value="GPIID_WHD"/>
</dbReference>
<evidence type="ECO:0000256" key="3">
    <source>
        <dbReference type="PROSITE-ProRule" id="PRU00023"/>
    </source>
</evidence>
<feature type="repeat" description="ANK" evidence="3">
    <location>
        <begin position="743"/>
        <end position="767"/>
    </location>
</feature>
<dbReference type="Gene3D" id="1.25.40.20">
    <property type="entry name" value="Ankyrin repeat-containing domain"/>
    <property type="match status" value="3"/>
</dbReference>
<evidence type="ECO:0000313" key="6">
    <source>
        <dbReference type="EMBL" id="RKU40803.1"/>
    </source>
</evidence>
<organism evidence="6 7">
    <name type="scientific">Coniochaeta pulveracea</name>
    <dbReference type="NCBI Taxonomy" id="177199"/>
    <lineage>
        <taxon>Eukaryota</taxon>
        <taxon>Fungi</taxon>
        <taxon>Dikarya</taxon>
        <taxon>Ascomycota</taxon>
        <taxon>Pezizomycotina</taxon>
        <taxon>Sordariomycetes</taxon>
        <taxon>Sordariomycetidae</taxon>
        <taxon>Coniochaetales</taxon>
        <taxon>Coniochaetaceae</taxon>
        <taxon>Coniochaeta</taxon>
    </lineage>
</organism>
<feature type="domain" description="GPI inositol-deacylase winged helix" evidence="4">
    <location>
        <begin position="463"/>
        <end position="543"/>
    </location>
</feature>
<proteinExistence type="predicted"/>
<dbReference type="Pfam" id="PF12796">
    <property type="entry name" value="Ank_2"/>
    <property type="match status" value="2"/>
</dbReference>
<dbReference type="SUPFAM" id="SSF48403">
    <property type="entry name" value="Ankyrin repeat"/>
    <property type="match status" value="1"/>
</dbReference>
<dbReference type="SUPFAM" id="SSF52540">
    <property type="entry name" value="P-loop containing nucleoside triphosphate hydrolases"/>
    <property type="match status" value="1"/>
</dbReference>
<evidence type="ECO:0000259" key="4">
    <source>
        <dbReference type="Pfam" id="PF22939"/>
    </source>
</evidence>
<feature type="repeat" description="ANK" evidence="3">
    <location>
        <begin position="675"/>
        <end position="699"/>
    </location>
</feature>
<dbReference type="SMART" id="SM00248">
    <property type="entry name" value="ANK"/>
    <property type="match status" value="10"/>
</dbReference>
<feature type="repeat" description="ANK" evidence="3">
    <location>
        <begin position="709"/>
        <end position="730"/>
    </location>
</feature>
<dbReference type="Pfam" id="PF22939">
    <property type="entry name" value="WHD_GPIID"/>
    <property type="match status" value="1"/>
</dbReference>
<dbReference type="PANTHER" id="PTHR24198:SF165">
    <property type="entry name" value="ANKYRIN REPEAT-CONTAINING PROTEIN-RELATED"/>
    <property type="match status" value="1"/>
</dbReference>
<feature type="domain" description="Nephrocystin 3-like N-terminal" evidence="5">
    <location>
        <begin position="188"/>
        <end position="353"/>
    </location>
</feature>
<evidence type="ECO:0000256" key="1">
    <source>
        <dbReference type="ARBA" id="ARBA00022737"/>
    </source>
</evidence>
<evidence type="ECO:0000259" key="5">
    <source>
        <dbReference type="Pfam" id="PF24883"/>
    </source>
</evidence>
<dbReference type="AlphaFoldDB" id="A0A420XYR3"/>
<dbReference type="InterPro" id="IPR027417">
    <property type="entry name" value="P-loop_NTPase"/>
</dbReference>
<dbReference type="EMBL" id="QVQW01000091">
    <property type="protein sequence ID" value="RKU40803.1"/>
    <property type="molecule type" value="Genomic_DNA"/>
</dbReference>
<feature type="repeat" description="ANK" evidence="3">
    <location>
        <begin position="777"/>
        <end position="799"/>
    </location>
</feature>
<protein>
    <submittedName>
        <fullName evidence="6">Uncharacterized protein</fullName>
    </submittedName>
</protein>
<keyword evidence="2 3" id="KW-0040">ANK repeat</keyword>
<dbReference type="InterPro" id="IPR056884">
    <property type="entry name" value="NPHP3-like_N"/>
</dbReference>
<dbReference type="PANTHER" id="PTHR24198">
    <property type="entry name" value="ANKYRIN REPEAT AND PROTEIN KINASE DOMAIN-CONTAINING PROTEIN"/>
    <property type="match status" value="1"/>
</dbReference>
<dbReference type="Gene3D" id="3.40.50.300">
    <property type="entry name" value="P-loop containing nucleotide triphosphate hydrolases"/>
    <property type="match status" value="1"/>
</dbReference>
<dbReference type="Proteomes" id="UP000275385">
    <property type="component" value="Unassembled WGS sequence"/>
</dbReference>
<dbReference type="PROSITE" id="PS50088">
    <property type="entry name" value="ANK_REPEAT"/>
    <property type="match status" value="4"/>
</dbReference>
<dbReference type="Pfam" id="PF24883">
    <property type="entry name" value="NPHP3_N"/>
    <property type="match status" value="1"/>
</dbReference>
<dbReference type="PROSITE" id="PS50297">
    <property type="entry name" value="ANK_REP_REGION"/>
    <property type="match status" value="4"/>
</dbReference>
<keyword evidence="1" id="KW-0677">Repeat</keyword>
<comment type="caution">
    <text evidence="6">The sequence shown here is derived from an EMBL/GenBank/DDBJ whole genome shotgun (WGS) entry which is preliminary data.</text>
</comment>
<sequence length="998" mass="110784">MSFGFSIGDFLAIIEIARRIRKEFREAPTQLKNVADEVRNLSIALEDVEVFVSGDSESELSDQQKINLKELAASCRRVLHDLQQTLWKYKDLGTTGGNLGRRARRVWKRLEFEPDDVRELRHRLTSNVILLQAFLTQVTSHTTLDIKKGLDHLNLRADDEERLKVLTWLTPTDFAAQQSDYIGRRQPGTGQWLLDSPEFQTWMLADRQTLFCPGMPGAGKTILTSIVVDKLLGDFRDDKTIGIAYIYCNYRRTHEQQVCDLIASLVKQLSETQSTLPAGVQLLYDKHKDRRTRPTFDDLSKTLRSVVSAYSKVFVVVDALDECQMANGCRDRLVKEISDLASHSKTSFFATSRFIPKITERFTGTKTLEIQASANDVRRYVEGHISRLPSFVTRNPPLQGEVATGIIKAVDGMFLLAQLHLDSLVGMRSVKALKTALARLPSGSEAYDVSYQAAMERIQGQVAAQTKLAMEVLSWITIAKRPLTTTELQHALAVEVGQTQLDKDNIPELDDMVSVCAGLVTVDEQGGIIRLVHYTTEEYFKRKGAHWFPDAESNITTACITYMSSDNFSRGSCGYDEFEQRLRLNPLYRYATRHWGEHARRVSELGQEVVDFLLSKAKHVKASGQALIRALELEKGDWCDFSIADGLQLAAAIGCGEAVEALVQAGVELDSTEGHGRTPLSLAAGLGHAAIVRRLLETGRVNADSSDNHGQTPLSWAAKEGHEAVVRLLLAVETVDADSCDKDGQTPLSWASEYGHEDVVRRLLDTGQVVADSRNKYGTTPLLLAAVEGHGAVVELLLDTVKVDADSSVENFSTLLRLAAGDGHEAVVRLLLDTGTVNVDSRDRNGITALLWAAREAQETVFMLLLESGSADVVSHDNMKRTALSYAARNGYAKIATILLSNSSVNPDSKDLFGSTPLTIATRNHRTEVARQLMETGRVDLDSRDCFGRTPLWYARRYAYNDIADLLLQEAKKRVISLSRDDLAERGYSQPQGAPHHN</sequence>
<dbReference type="STRING" id="177199.A0A420XYR3"/>
<gene>
    <name evidence="6" type="ORF">DL546_003127</name>
</gene>
<keyword evidence="7" id="KW-1185">Reference proteome</keyword>
<dbReference type="InterPro" id="IPR002110">
    <property type="entry name" value="Ankyrin_rpt"/>
</dbReference>
<reference evidence="6 7" key="1">
    <citation type="submission" date="2018-08" db="EMBL/GenBank/DDBJ databases">
        <title>Draft genome of the lignicolous fungus Coniochaeta pulveracea.</title>
        <authorList>
            <person name="Borstlap C.J."/>
            <person name="De Witt R.N."/>
            <person name="Botha A."/>
            <person name="Volschenk H."/>
        </authorList>
    </citation>
    <scope>NUCLEOTIDE SEQUENCE [LARGE SCALE GENOMIC DNA]</scope>
    <source>
        <strain evidence="6 7">CAB683</strain>
    </source>
</reference>
<evidence type="ECO:0000256" key="2">
    <source>
        <dbReference type="ARBA" id="ARBA00023043"/>
    </source>
</evidence>
<accession>A0A420XYR3</accession>
<dbReference type="InterPro" id="IPR036770">
    <property type="entry name" value="Ankyrin_rpt-contain_sf"/>
</dbReference>